<dbReference type="EMBL" id="LAZR01000703">
    <property type="protein sequence ID" value="KKN60172.1"/>
    <property type="molecule type" value="Genomic_DNA"/>
</dbReference>
<name>A0A0F9SCY9_9ZZZZ</name>
<protein>
    <submittedName>
        <fullName evidence="1">Uncharacterized protein</fullName>
    </submittedName>
</protein>
<evidence type="ECO:0000313" key="1">
    <source>
        <dbReference type="EMBL" id="KKN60172.1"/>
    </source>
</evidence>
<comment type="caution">
    <text evidence="1">The sequence shown here is derived from an EMBL/GenBank/DDBJ whole genome shotgun (WGS) entry which is preliminary data.</text>
</comment>
<accession>A0A0F9SCY9</accession>
<dbReference type="AlphaFoldDB" id="A0A0F9SCY9"/>
<organism evidence="1">
    <name type="scientific">marine sediment metagenome</name>
    <dbReference type="NCBI Taxonomy" id="412755"/>
    <lineage>
        <taxon>unclassified sequences</taxon>
        <taxon>metagenomes</taxon>
        <taxon>ecological metagenomes</taxon>
    </lineage>
</organism>
<gene>
    <name evidence="1" type="ORF">LCGC14_0534630</name>
</gene>
<sequence>MCIKRDYDKTSNTQIDICMRPLIKFLQEEGYKTLACCCGHGRYPITVVVESGYIDGPPAQELFTNVDIPRFRKFYKKDNQGYYYIPEVKKK</sequence>
<reference evidence="1" key="1">
    <citation type="journal article" date="2015" name="Nature">
        <title>Complex archaea that bridge the gap between prokaryotes and eukaryotes.</title>
        <authorList>
            <person name="Spang A."/>
            <person name="Saw J.H."/>
            <person name="Jorgensen S.L."/>
            <person name="Zaremba-Niedzwiedzka K."/>
            <person name="Martijn J."/>
            <person name="Lind A.E."/>
            <person name="van Eijk R."/>
            <person name="Schleper C."/>
            <person name="Guy L."/>
            <person name="Ettema T.J."/>
        </authorList>
    </citation>
    <scope>NUCLEOTIDE SEQUENCE</scope>
</reference>
<proteinExistence type="predicted"/>